<dbReference type="eggNOG" id="COG4446">
    <property type="taxonomic scope" value="Bacteria"/>
</dbReference>
<keyword evidence="2" id="KW-1185">Reference proteome</keyword>
<dbReference type="EMBL" id="CP003837">
    <property type="protein sequence ID" value="AGH44749.1"/>
    <property type="molecule type" value="Genomic_DNA"/>
</dbReference>
<accession>K7AAS4</accession>
<reference evidence="1 2" key="1">
    <citation type="journal article" date="2013" name="Genome Announc.">
        <title>Complete Genome Sequence of Glaciecola psychrophila Strain 170T.</title>
        <authorList>
            <person name="Yin J."/>
            <person name="Chen J."/>
            <person name="Liu G."/>
            <person name="Yu Y."/>
            <person name="Song L."/>
            <person name="Wang X."/>
            <person name="Qu X."/>
        </authorList>
    </citation>
    <scope>NUCLEOTIDE SEQUENCE [LARGE SCALE GENOMIC DNA]</scope>
    <source>
        <strain evidence="1 2">170</strain>
    </source>
</reference>
<dbReference type="PANTHER" id="PTHR34801:SF6">
    <property type="entry name" value="SLL1620 PROTEIN"/>
    <property type="match status" value="1"/>
</dbReference>
<sequence length="149" mass="16834">MNKQVSIILFSFVFMMGCSGTIPKLGVTSGQLTPCPSKPNCVSSQATDKDHYIPPINFTGTPQDTQNKLLQILNALERTKVIVVQESYIRVEFTSKIFKFVDDVEFSFPPKNIEQIIINVRSASRIGYSDLGANQKRIEQIRTQFKEDE</sequence>
<dbReference type="Proteomes" id="UP000011864">
    <property type="component" value="Chromosome"/>
</dbReference>
<dbReference type="OrthoDB" id="9793534at2"/>
<organism evidence="1 2">
    <name type="scientific">Paraglaciecola psychrophila 170</name>
    <dbReference type="NCBI Taxonomy" id="1129794"/>
    <lineage>
        <taxon>Bacteria</taxon>
        <taxon>Pseudomonadati</taxon>
        <taxon>Pseudomonadota</taxon>
        <taxon>Gammaproteobacteria</taxon>
        <taxon>Alteromonadales</taxon>
        <taxon>Alteromonadaceae</taxon>
        <taxon>Paraglaciecola</taxon>
    </lineage>
</organism>
<dbReference type="STRING" id="1129794.C427_2640"/>
<dbReference type="PATRIC" id="fig|1129794.4.peg.2619"/>
<dbReference type="PROSITE" id="PS51257">
    <property type="entry name" value="PROKAR_LIPOPROTEIN"/>
    <property type="match status" value="1"/>
</dbReference>
<gene>
    <name evidence="1" type="ORF">C427_2640</name>
</gene>
<evidence type="ECO:0000313" key="1">
    <source>
        <dbReference type="EMBL" id="AGH44749.1"/>
    </source>
</evidence>
<dbReference type="KEGG" id="gps:C427_2640"/>
<dbReference type="PANTHER" id="PTHR34801">
    <property type="entry name" value="EXPRESSED PROTEIN"/>
    <property type="match status" value="1"/>
</dbReference>
<dbReference type="HOGENOM" id="CLU_105603_3_0_6"/>
<evidence type="ECO:0000313" key="2">
    <source>
        <dbReference type="Proteomes" id="UP000011864"/>
    </source>
</evidence>
<proteinExistence type="predicted"/>
<evidence type="ECO:0008006" key="3">
    <source>
        <dbReference type="Google" id="ProtNLM"/>
    </source>
</evidence>
<dbReference type="RefSeq" id="WP_007638097.1">
    <property type="nucleotide sequence ID" value="NC_020514.1"/>
</dbReference>
<dbReference type="InterPro" id="IPR010865">
    <property type="entry name" value="DUF1499"/>
</dbReference>
<protein>
    <recommendedName>
        <fullName evidence="3">DUF1499 domain-containing protein</fullName>
    </recommendedName>
</protein>
<name>K7AAS4_9ALTE</name>
<dbReference type="AlphaFoldDB" id="K7AAS4"/>
<dbReference type="Pfam" id="PF07386">
    <property type="entry name" value="DUF1499"/>
    <property type="match status" value="1"/>
</dbReference>
<dbReference type="PIRSF" id="PIRSF026426">
    <property type="entry name" value="DUF1499"/>
    <property type="match status" value="1"/>
</dbReference>